<evidence type="ECO:0000313" key="2">
    <source>
        <dbReference type="EMBL" id="RCN42471.1"/>
    </source>
</evidence>
<protein>
    <submittedName>
        <fullName evidence="2">Uncharacterized protein</fullName>
    </submittedName>
</protein>
<dbReference type="OrthoDB" id="5874257at2759"/>
<comment type="caution">
    <text evidence="2">The sequence shown here is derived from an EMBL/GenBank/DDBJ whole genome shotgun (WGS) entry which is preliminary data.</text>
</comment>
<organism evidence="2 3">
    <name type="scientific">Ancylostoma caninum</name>
    <name type="common">Dog hookworm</name>
    <dbReference type="NCBI Taxonomy" id="29170"/>
    <lineage>
        <taxon>Eukaryota</taxon>
        <taxon>Metazoa</taxon>
        <taxon>Ecdysozoa</taxon>
        <taxon>Nematoda</taxon>
        <taxon>Chromadorea</taxon>
        <taxon>Rhabditida</taxon>
        <taxon>Rhabditina</taxon>
        <taxon>Rhabditomorpha</taxon>
        <taxon>Strongyloidea</taxon>
        <taxon>Ancylostomatidae</taxon>
        <taxon>Ancylostomatinae</taxon>
        <taxon>Ancylostoma</taxon>
    </lineage>
</organism>
<gene>
    <name evidence="2" type="ORF">ANCCAN_11547</name>
</gene>
<sequence length="90" mass="10060">MPCKIPGETPRELMASRSILPLDISNVRGLRIEDYGQLTHSHSILHHIADKYDKEANRAMLKPVKRSAETTASELDLYAQPPGNSRFSTS</sequence>
<reference evidence="2 3" key="1">
    <citation type="submission" date="2014-10" db="EMBL/GenBank/DDBJ databases">
        <title>Draft genome of the hookworm Ancylostoma caninum.</title>
        <authorList>
            <person name="Mitreva M."/>
        </authorList>
    </citation>
    <scope>NUCLEOTIDE SEQUENCE [LARGE SCALE GENOMIC DNA]</scope>
    <source>
        <strain evidence="2 3">Baltimore</strain>
    </source>
</reference>
<dbReference type="Proteomes" id="UP000252519">
    <property type="component" value="Unassembled WGS sequence"/>
</dbReference>
<dbReference type="EMBL" id="JOJR01000192">
    <property type="protein sequence ID" value="RCN42471.1"/>
    <property type="molecule type" value="Genomic_DNA"/>
</dbReference>
<dbReference type="AlphaFoldDB" id="A0A368GDM2"/>
<feature type="region of interest" description="Disordered" evidence="1">
    <location>
        <begin position="64"/>
        <end position="90"/>
    </location>
</feature>
<keyword evidence="3" id="KW-1185">Reference proteome</keyword>
<accession>A0A368GDM2</accession>
<name>A0A368GDM2_ANCCA</name>
<evidence type="ECO:0000313" key="3">
    <source>
        <dbReference type="Proteomes" id="UP000252519"/>
    </source>
</evidence>
<evidence type="ECO:0000256" key="1">
    <source>
        <dbReference type="SAM" id="MobiDB-lite"/>
    </source>
</evidence>
<proteinExistence type="predicted"/>